<evidence type="ECO:0000256" key="7">
    <source>
        <dbReference type="SAM" id="MobiDB-lite"/>
    </source>
</evidence>
<dbReference type="GO" id="GO:0005886">
    <property type="term" value="C:plasma membrane"/>
    <property type="evidence" value="ECO:0007669"/>
    <property type="project" value="UniProtKB-SubCell"/>
</dbReference>
<dbReference type="InterPro" id="IPR011066">
    <property type="entry name" value="MscS_channel_C_sf"/>
</dbReference>
<dbReference type="Pfam" id="PF00924">
    <property type="entry name" value="MS_channel_2nd"/>
    <property type="match status" value="1"/>
</dbReference>
<feature type="transmembrane region" description="Helical" evidence="8">
    <location>
        <begin position="82"/>
        <end position="103"/>
    </location>
</feature>
<dbReference type="InterPro" id="IPR006685">
    <property type="entry name" value="MscS_channel_2nd"/>
</dbReference>
<sequence>MADRTEVASFIIAGVCVAAGVLLGLVLRALFARLAGRAADTATAWDDLWWNLLRSVALPAASITGVWWAIEVLRLQPPIRGFVERILLAVIVLTVALTIAGLAAGVVRSIALSRSGVAQSASIFVNITRVIIVGVGILVLLQSLGISITPVLTALGVGGLAVALALQDTLGNLFAGIQILASKKVQPGDFVRLASGEDGHVVDINWRNTTIEQLSGNIVIVPNAHLADAILTNYHQPMEDTGVTVQVGVSYDSDLDHVERVTIEVGREVMRTVEGAVPDHEPVVRYHTFGESAIQFSVILRVSQYTAKYLVVHEFIKRLHARYQAEEIEIPSPIRTMVLADSEPADERERDRSRLSTSA</sequence>
<dbReference type="GO" id="GO:0055085">
    <property type="term" value="P:transmembrane transport"/>
    <property type="evidence" value="ECO:0007669"/>
    <property type="project" value="InterPro"/>
</dbReference>
<name>A0A840NXE9_9ACTN</name>
<dbReference type="InterPro" id="IPR049142">
    <property type="entry name" value="MS_channel_1st"/>
</dbReference>
<evidence type="ECO:0000259" key="9">
    <source>
        <dbReference type="Pfam" id="PF00924"/>
    </source>
</evidence>
<keyword evidence="3" id="KW-1003">Cell membrane</keyword>
<dbReference type="AlphaFoldDB" id="A0A840NXE9"/>
<keyword evidence="6 8" id="KW-0472">Membrane</keyword>
<dbReference type="Pfam" id="PF21088">
    <property type="entry name" value="MS_channel_1st"/>
    <property type="match status" value="1"/>
</dbReference>
<evidence type="ECO:0000256" key="8">
    <source>
        <dbReference type="SAM" id="Phobius"/>
    </source>
</evidence>
<comment type="similarity">
    <text evidence="2">Belongs to the MscS (TC 1.A.23) family.</text>
</comment>
<feature type="compositionally biased region" description="Basic and acidic residues" evidence="7">
    <location>
        <begin position="345"/>
        <end position="359"/>
    </location>
</feature>
<feature type="domain" description="Mechanosensitive ion channel MscS C-terminal" evidence="10">
    <location>
        <begin position="243"/>
        <end position="330"/>
    </location>
</feature>
<evidence type="ECO:0000313" key="13">
    <source>
        <dbReference type="Proteomes" id="UP000578449"/>
    </source>
</evidence>
<gene>
    <name evidence="12" type="ORF">HNP84_001901</name>
</gene>
<dbReference type="Pfam" id="PF21082">
    <property type="entry name" value="MS_channel_3rd"/>
    <property type="match status" value="1"/>
</dbReference>
<dbReference type="SUPFAM" id="SSF82861">
    <property type="entry name" value="Mechanosensitive channel protein MscS (YggB), transmembrane region"/>
    <property type="match status" value="1"/>
</dbReference>
<evidence type="ECO:0000256" key="4">
    <source>
        <dbReference type="ARBA" id="ARBA00022692"/>
    </source>
</evidence>
<feature type="region of interest" description="Disordered" evidence="7">
    <location>
        <begin position="339"/>
        <end position="359"/>
    </location>
</feature>
<keyword evidence="5 8" id="KW-1133">Transmembrane helix</keyword>
<feature type="transmembrane region" description="Helical" evidence="8">
    <location>
        <begin position="123"/>
        <end position="141"/>
    </location>
</feature>
<feature type="domain" description="Mechanosensitive ion channel MscS" evidence="9">
    <location>
        <begin position="168"/>
        <end position="235"/>
    </location>
</feature>
<evidence type="ECO:0000256" key="1">
    <source>
        <dbReference type="ARBA" id="ARBA00004651"/>
    </source>
</evidence>
<accession>A0A840NXE9</accession>
<dbReference type="Gene3D" id="3.30.70.100">
    <property type="match status" value="1"/>
</dbReference>
<dbReference type="InterPro" id="IPR023408">
    <property type="entry name" value="MscS_beta-dom_sf"/>
</dbReference>
<dbReference type="PANTHER" id="PTHR30566:SF25">
    <property type="entry name" value="INNER MEMBRANE PROTEIN"/>
    <property type="match status" value="1"/>
</dbReference>
<dbReference type="InterPro" id="IPR010920">
    <property type="entry name" value="LSM_dom_sf"/>
</dbReference>
<reference evidence="12 13" key="1">
    <citation type="submission" date="2020-08" db="EMBL/GenBank/DDBJ databases">
        <title>Genomic Encyclopedia of Type Strains, Phase IV (KMG-IV): sequencing the most valuable type-strain genomes for metagenomic binning, comparative biology and taxonomic classification.</title>
        <authorList>
            <person name="Goeker M."/>
        </authorList>
    </citation>
    <scope>NUCLEOTIDE SEQUENCE [LARGE SCALE GENOMIC DNA]</scope>
    <source>
        <strain evidence="12 13">DSM 45615</strain>
    </source>
</reference>
<feature type="domain" description="Mechanosensitive ion channel transmembrane helices 2/3" evidence="11">
    <location>
        <begin position="126"/>
        <end position="167"/>
    </location>
</feature>
<dbReference type="PANTHER" id="PTHR30566">
    <property type="entry name" value="YNAI-RELATED MECHANOSENSITIVE ION CHANNEL"/>
    <property type="match status" value="1"/>
</dbReference>
<dbReference type="Gene3D" id="1.10.287.1260">
    <property type="match status" value="1"/>
</dbReference>
<dbReference type="SUPFAM" id="SSF50182">
    <property type="entry name" value="Sm-like ribonucleoproteins"/>
    <property type="match status" value="1"/>
</dbReference>
<dbReference type="InterPro" id="IPR011014">
    <property type="entry name" value="MscS_channel_TM-2"/>
</dbReference>
<feature type="transmembrane region" description="Helical" evidence="8">
    <location>
        <begin position="7"/>
        <end position="31"/>
    </location>
</feature>
<evidence type="ECO:0000256" key="2">
    <source>
        <dbReference type="ARBA" id="ARBA00008017"/>
    </source>
</evidence>
<evidence type="ECO:0000256" key="3">
    <source>
        <dbReference type="ARBA" id="ARBA00022475"/>
    </source>
</evidence>
<dbReference type="EMBL" id="JACHGN010000003">
    <property type="protein sequence ID" value="MBB5132188.1"/>
    <property type="molecule type" value="Genomic_DNA"/>
</dbReference>
<proteinExistence type="inferred from homology"/>
<protein>
    <submittedName>
        <fullName evidence="12">Small-conductance mechanosensitive channel</fullName>
    </submittedName>
</protein>
<dbReference type="Proteomes" id="UP000578449">
    <property type="component" value="Unassembled WGS sequence"/>
</dbReference>
<evidence type="ECO:0000313" key="12">
    <source>
        <dbReference type="EMBL" id="MBB5132188.1"/>
    </source>
</evidence>
<dbReference type="InterPro" id="IPR049278">
    <property type="entry name" value="MS_channel_C"/>
</dbReference>
<comment type="subcellular location">
    <subcellularLocation>
        <location evidence="1">Cell membrane</location>
        <topology evidence="1">Multi-pass membrane protein</topology>
    </subcellularLocation>
</comment>
<evidence type="ECO:0000256" key="6">
    <source>
        <dbReference type="ARBA" id="ARBA00023136"/>
    </source>
</evidence>
<keyword evidence="4 8" id="KW-0812">Transmembrane</keyword>
<keyword evidence="13" id="KW-1185">Reference proteome</keyword>
<evidence type="ECO:0000256" key="5">
    <source>
        <dbReference type="ARBA" id="ARBA00022989"/>
    </source>
</evidence>
<feature type="transmembrane region" description="Helical" evidence="8">
    <location>
        <begin position="51"/>
        <end position="70"/>
    </location>
</feature>
<dbReference type="SUPFAM" id="SSF82689">
    <property type="entry name" value="Mechanosensitive channel protein MscS (YggB), C-terminal domain"/>
    <property type="match status" value="1"/>
</dbReference>
<evidence type="ECO:0000259" key="10">
    <source>
        <dbReference type="Pfam" id="PF21082"/>
    </source>
</evidence>
<feature type="transmembrane region" description="Helical" evidence="8">
    <location>
        <begin position="148"/>
        <end position="166"/>
    </location>
</feature>
<dbReference type="Gene3D" id="2.30.30.60">
    <property type="match status" value="1"/>
</dbReference>
<organism evidence="12 13">
    <name type="scientific">Thermocatellispora tengchongensis</name>
    <dbReference type="NCBI Taxonomy" id="1073253"/>
    <lineage>
        <taxon>Bacteria</taxon>
        <taxon>Bacillati</taxon>
        <taxon>Actinomycetota</taxon>
        <taxon>Actinomycetes</taxon>
        <taxon>Streptosporangiales</taxon>
        <taxon>Streptosporangiaceae</taxon>
        <taxon>Thermocatellispora</taxon>
    </lineage>
</organism>
<evidence type="ECO:0000259" key="11">
    <source>
        <dbReference type="Pfam" id="PF21088"/>
    </source>
</evidence>
<dbReference type="RefSeq" id="WP_185048962.1">
    <property type="nucleotide sequence ID" value="NZ_BAABIX010000055.1"/>
</dbReference>
<comment type="caution">
    <text evidence="12">The sequence shown here is derived from an EMBL/GenBank/DDBJ whole genome shotgun (WGS) entry which is preliminary data.</text>
</comment>